<dbReference type="InterPro" id="IPR036875">
    <property type="entry name" value="Znf_CCHC_sf"/>
</dbReference>
<evidence type="ECO:0000259" key="4">
    <source>
        <dbReference type="PROSITE" id="PS50158"/>
    </source>
</evidence>
<keyword evidence="1" id="KW-0863">Zinc-finger</keyword>
<comment type="caution">
    <text evidence="5">The sequence shown here is derived from an EMBL/GenBank/DDBJ whole genome shotgun (WGS) entry which is preliminary data.</text>
</comment>
<dbReference type="PROSITE" id="PS50158">
    <property type="entry name" value="ZF_CCHC"/>
    <property type="match status" value="1"/>
</dbReference>
<evidence type="ECO:0000256" key="1">
    <source>
        <dbReference type="PROSITE-ProRule" id="PRU00047"/>
    </source>
</evidence>
<keyword evidence="1" id="KW-0862">Zinc</keyword>
<evidence type="ECO:0000313" key="6">
    <source>
        <dbReference type="Proteomes" id="UP000299102"/>
    </source>
</evidence>
<feature type="coiled-coil region" evidence="2">
    <location>
        <begin position="129"/>
        <end position="156"/>
    </location>
</feature>
<reference evidence="5 6" key="1">
    <citation type="journal article" date="2019" name="Commun. Biol.">
        <title>The bagworm genome reveals a unique fibroin gene that provides high tensile strength.</title>
        <authorList>
            <person name="Kono N."/>
            <person name="Nakamura H."/>
            <person name="Ohtoshi R."/>
            <person name="Tomita M."/>
            <person name="Numata K."/>
            <person name="Arakawa K."/>
        </authorList>
    </citation>
    <scope>NUCLEOTIDE SEQUENCE [LARGE SCALE GENOMIC DNA]</scope>
</reference>
<dbReference type="Gene3D" id="4.10.60.10">
    <property type="entry name" value="Zinc finger, CCHC-type"/>
    <property type="match status" value="1"/>
</dbReference>
<dbReference type="SMART" id="SM00343">
    <property type="entry name" value="ZnF_C2HC"/>
    <property type="match status" value="2"/>
</dbReference>
<name>A0A4C1UQZ8_EUMVA</name>
<proteinExistence type="predicted"/>
<gene>
    <name evidence="5" type="ORF">EVAR_24547_1</name>
</gene>
<dbReference type="GO" id="GO:0008270">
    <property type="term" value="F:zinc ion binding"/>
    <property type="evidence" value="ECO:0007669"/>
    <property type="project" value="UniProtKB-KW"/>
</dbReference>
<feature type="region of interest" description="Disordered" evidence="3">
    <location>
        <begin position="1"/>
        <end position="77"/>
    </location>
</feature>
<evidence type="ECO:0000256" key="2">
    <source>
        <dbReference type="SAM" id="Coils"/>
    </source>
</evidence>
<dbReference type="Proteomes" id="UP000299102">
    <property type="component" value="Unassembled WGS sequence"/>
</dbReference>
<feature type="domain" description="CCHC-type" evidence="4">
    <location>
        <begin position="386"/>
        <end position="400"/>
    </location>
</feature>
<dbReference type="EMBL" id="BGZK01000212">
    <property type="protein sequence ID" value="GBP28871.1"/>
    <property type="molecule type" value="Genomic_DNA"/>
</dbReference>
<sequence>MADKDEASVFTPRQSLCRTPPSGVTILEDLPGSATGASKCQRESPGELIPAMRPRRDSEQREDEGDGDTAAGDESAERILRRASKEELMNRTHEAVKSIFSVVTGPGSKLNKSDTNSIATCGHDILAIVAALNLRLAEAELAAASAKLEAARAVRATGDGGAVASQTRTYASALKLAGSDKRATKEIRKPEAGPVMAIYPAAEQEDSIKTAEDTKRILKSAMDPTVMQVQVTKIRKVGRAGVVVQTTSEESAEKIKRAVPPTLRVTVPRSRKPLVALRNMLGNPQNDEVLNGVFEQNLRVKHPTWTADRFKAACRVAFKKSRRDRNITTVVLECTSELRDVLVALDRLFIGWESVVVCDYIDVTCCHNCQQYGHPAAHCRSKETVCGKCGDAGHKAADCKAAASRCATCHRFGRRDAEQHSTASRDCPARRYAEERFLSVTNYG</sequence>
<dbReference type="AlphaFoldDB" id="A0A4C1UQZ8"/>
<evidence type="ECO:0000256" key="3">
    <source>
        <dbReference type="SAM" id="MobiDB-lite"/>
    </source>
</evidence>
<keyword evidence="1" id="KW-0479">Metal-binding</keyword>
<keyword evidence="2" id="KW-0175">Coiled coil</keyword>
<protein>
    <submittedName>
        <fullName evidence="5">Uncharacterized 50 kDa protein in type I retrotransposable element R1DM</fullName>
    </submittedName>
</protein>
<accession>A0A4C1UQZ8</accession>
<dbReference type="OrthoDB" id="10026072at2759"/>
<dbReference type="InterPro" id="IPR001878">
    <property type="entry name" value="Znf_CCHC"/>
</dbReference>
<keyword evidence="6" id="KW-1185">Reference proteome</keyword>
<evidence type="ECO:0000313" key="5">
    <source>
        <dbReference type="EMBL" id="GBP28871.1"/>
    </source>
</evidence>
<dbReference type="SUPFAM" id="SSF57756">
    <property type="entry name" value="Retrovirus zinc finger-like domains"/>
    <property type="match status" value="1"/>
</dbReference>
<organism evidence="5 6">
    <name type="scientific">Eumeta variegata</name>
    <name type="common">Bagworm moth</name>
    <name type="synonym">Eumeta japonica</name>
    <dbReference type="NCBI Taxonomy" id="151549"/>
    <lineage>
        <taxon>Eukaryota</taxon>
        <taxon>Metazoa</taxon>
        <taxon>Ecdysozoa</taxon>
        <taxon>Arthropoda</taxon>
        <taxon>Hexapoda</taxon>
        <taxon>Insecta</taxon>
        <taxon>Pterygota</taxon>
        <taxon>Neoptera</taxon>
        <taxon>Endopterygota</taxon>
        <taxon>Lepidoptera</taxon>
        <taxon>Glossata</taxon>
        <taxon>Ditrysia</taxon>
        <taxon>Tineoidea</taxon>
        <taxon>Psychidae</taxon>
        <taxon>Oiketicinae</taxon>
        <taxon>Eumeta</taxon>
    </lineage>
</organism>
<dbReference type="GO" id="GO:0003676">
    <property type="term" value="F:nucleic acid binding"/>
    <property type="evidence" value="ECO:0007669"/>
    <property type="project" value="InterPro"/>
</dbReference>